<dbReference type="EMBL" id="CP072385">
    <property type="protein sequence ID" value="QUC11248.1"/>
    <property type="molecule type" value="Genomic_DNA"/>
</dbReference>
<organism evidence="2 3">
    <name type="scientific">Arachnia propionica</name>
    <dbReference type="NCBI Taxonomy" id="1750"/>
    <lineage>
        <taxon>Bacteria</taxon>
        <taxon>Bacillati</taxon>
        <taxon>Actinomycetota</taxon>
        <taxon>Actinomycetes</taxon>
        <taxon>Propionibacteriales</taxon>
        <taxon>Propionibacteriaceae</taxon>
        <taxon>Arachnia</taxon>
    </lineage>
</organism>
<reference evidence="2 3" key="1">
    <citation type="submission" date="2018-12" db="EMBL/GenBank/DDBJ databases">
        <authorList>
            <consortium name="Pathogen Informatics"/>
        </authorList>
    </citation>
    <scope>NUCLEOTIDE SEQUENCE [LARGE SCALE GENOMIC DNA]</scope>
    <source>
        <strain evidence="2 3">NCTC12967</strain>
    </source>
</reference>
<sequence length="44" mass="4615">MSAAAIVMMIVAILTLWGGLAAATVSLFRRPDLSALDDEVPQEA</sequence>
<reference evidence="1" key="2">
    <citation type="submission" date="2021-03" db="EMBL/GenBank/DDBJ databases">
        <title>Human Oral Microbial Genomes.</title>
        <authorList>
            <person name="Johnston C.D."/>
            <person name="Chen T."/>
            <person name="Dewhirst F.E."/>
        </authorList>
    </citation>
    <scope>NUCLEOTIDE SEQUENCE</scope>
    <source>
        <strain evidence="1">F0714</strain>
    </source>
</reference>
<protein>
    <submittedName>
        <fullName evidence="1">Methionine/alanine import family NSS transporter small subunit</fullName>
    </submittedName>
</protein>
<evidence type="ECO:0000313" key="1">
    <source>
        <dbReference type="EMBL" id="QUC11248.1"/>
    </source>
</evidence>
<evidence type="ECO:0000313" key="3">
    <source>
        <dbReference type="Proteomes" id="UP000273044"/>
    </source>
</evidence>
<dbReference type="Proteomes" id="UP000677180">
    <property type="component" value="Chromosome"/>
</dbReference>
<proteinExistence type="predicted"/>
<evidence type="ECO:0000313" key="2">
    <source>
        <dbReference type="EMBL" id="VEH71649.1"/>
    </source>
</evidence>
<keyword evidence="3" id="KW-1185">Reference proteome</keyword>
<dbReference type="RefSeq" id="WP_014847985.1">
    <property type="nucleotide sequence ID" value="NZ_CAJZDL010000026.1"/>
</dbReference>
<accession>A0A3N4CYF0</accession>
<name>A0A3N4CYF0_9ACTN</name>
<dbReference type="GeneID" id="64408375"/>
<dbReference type="NCBIfam" id="NF033493">
    <property type="entry name" value="MetS_like_NSS"/>
    <property type="match status" value="1"/>
</dbReference>
<gene>
    <name evidence="1" type="ORF">J5A53_00630</name>
    <name evidence="2" type="ORF">NCTC12967_02975</name>
</gene>
<dbReference type="Pfam" id="PF16951">
    <property type="entry name" value="MaAIMP_sms"/>
    <property type="match status" value="1"/>
</dbReference>
<dbReference type="OrthoDB" id="6712920at2"/>
<dbReference type="EMBL" id="LR134406">
    <property type="protein sequence ID" value="VEH71649.1"/>
    <property type="molecule type" value="Genomic_DNA"/>
</dbReference>
<dbReference type="AlphaFoldDB" id="A0A3N4CYF0"/>
<dbReference type="Proteomes" id="UP000273044">
    <property type="component" value="Chromosome"/>
</dbReference>
<dbReference type="InterPro" id="IPR031596">
    <property type="entry name" value="MaAIMP_sms"/>
</dbReference>